<dbReference type="Proteomes" id="UP000010552">
    <property type="component" value="Unassembled WGS sequence"/>
</dbReference>
<reference evidence="3" key="1">
    <citation type="journal article" date="2013" name="Science">
        <title>Comparative analysis of bat genomes provides insight into the evolution of flight and immunity.</title>
        <authorList>
            <person name="Zhang G."/>
            <person name="Cowled C."/>
            <person name="Shi Z."/>
            <person name="Huang Z."/>
            <person name="Bishop-Lilly K.A."/>
            <person name="Fang X."/>
            <person name="Wynne J.W."/>
            <person name="Xiong Z."/>
            <person name="Baker M.L."/>
            <person name="Zhao W."/>
            <person name="Tachedjian M."/>
            <person name="Zhu Y."/>
            <person name="Zhou P."/>
            <person name="Jiang X."/>
            <person name="Ng J."/>
            <person name="Yang L."/>
            <person name="Wu L."/>
            <person name="Xiao J."/>
            <person name="Feng Y."/>
            <person name="Chen Y."/>
            <person name="Sun X."/>
            <person name="Zhang Y."/>
            <person name="Marsh G.A."/>
            <person name="Crameri G."/>
            <person name="Broder C.C."/>
            <person name="Frey K.G."/>
            <person name="Wang L.F."/>
            <person name="Wang J."/>
        </authorList>
    </citation>
    <scope>NUCLEOTIDE SEQUENCE [LARGE SCALE GENOMIC DNA]</scope>
</reference>
<dbReference type="GO" id="GO:0003730">
    <property type="term" value="F:mRNA 3'-UTR binding"/>
    <property type="evidence" value="ECO:0007669"/>
    <property type="project" value="TreeGrafter"/>
</dbReference>
<dbReference type="GO" id="GO:0071013">
    <property type="term" value="C:catalytic step 2 spliceosome"/>
    <property type="evidence" value="ECO:0007669"/>
    <property type="project" value="TreeGrafter"/>
</dbReference>
<dbReference type="GO" id="GO:0000398">
    <property type="term" value="P:mRNA splicing, via spliceosome"/>
    <property type="evidence" value="ECO:0007669"/>
    <property type="project" value="TreeGrafter"/>
</dbReference>
<evidence type="ECO:0000256" key="1">
    <source>
        <dbReference type="ARBA" id="ARBA00022884"/>
    </source>
</evidence>
<accession>L5L184</accession>
<dbReference type="PANTHER" id="PTHR48026">
    <property type="entry name" value="HOMOLOGOUS TO DROSOPHILA SQD (SQUID) PROTEIN"/>
    <property type="match status" value="1"/>
</dbReference>
<dbReference type="InParanoid" id="L5L184"/>
<protein>
    <submittedName>
        <fullName evidence="2">Heterogeneous nuclear ribonucleoprotein A1</fullName>
    </submittedName>
</protein>
<dbReference type="InterPro" id="IPR035979">
    <property type="entry name" value="RBD_domain_sf"/>
</dbReference>
<keyword evidence="3" id="KW-1185">Reference proteome</keyword>
<dbReference type="Gene3D" id="3.30.70.330">
    <property type="match status" value="1"/>
</dbReference>
<sequence length="68" mass="7841">MSKSESPKEPEQLQKLFIGGLGFETTDESLGSHSEQWGMRIDRVVMRKPNAKHPRRLGSVTYAWWIQP</sequence>
<keyword evidence="2" id="KW-0687">Ribonucleoprotein</keyword>
<evidence type="ECO:0000313" key="2">
    <source>
        <dbReference type="EMBL" id="ELK16813.1"/>
    </source>
</evidence>
<evidence type="ECO:0000313" key="3">
    <source>
        <dbReference type="Proteomes" id="UP000010552"/>
    </source>
</evidence>
<dbReference type="STRING" id="9402.L5L184"/>
<organism evidence="2 3">
    <name type="scientific">Pteropus alecto</name>
    <name type="common">Black flying fox</name>
    <dbReference type="NCBI Taxonomy" id="9402"/>
    <lineage>
        <taxon>Eukaryota</taxon>
        <taxon>Metazoa</taxon>
        <taxon>Chordata</taxon>
        <taxon>Craniata</taxon>
        <taxon>Vertebrata</taxon>
        <taxon>Euteleostomi</taxon>
        <taxon>Mammalia</taxon>
        <taxon>Eutheria</taxon>
        <taxon>Laurasiatheria</taxon>
        <taxon>Chiroptera</taxon>
        <taxon>Yinpterochiroptera</taxon>
        <taxon>Pteropodoidea</taxon>
        <taxon>Pteropodidae</taxon>
        <taxon>Pteropodinae</taxon>
        <taxon>Pteropus</taxon>
    </lineage>
</organism>
<keyword evidence="1" id="KW-0694">RNA-binding</keyword>
<gene>
    <name evidence="2" type="ORF">PAL_GLEAN10014090</name>
</gene>
<dbReference type="SUPFAM" id="SSF54928">
    <property type="entry name" value="RNA-binding domain, RBD"/>
    <property type="match status" value="1"/>
</dbReference>
<dbReference type="AlphaFoldDB" id="L5L184"/>
<dbReference type="InterPro" id="IPR012677">
    <property type="entry name" value="Nucleotide-bd_a/b_plait_sf"/>
</dbReference>
<dbReference type="PANTHER" id="PTHR48026:SF2">
    <property type="entry name" value="HETEROGENEOUS NUCLEAR RIBONUCLEOPROTEIN A1-RELATED"/>
    <property type="match status" value="1"/>
</dbReference>
<dbReference type="EMBL" id="KB030429">
    <property type="protein sequence ID" value="ELK16813.1"/>
    <property type="molecule type" value="Genomic_DNA"/>
</dbReference>
<proteinExistence type="predicted"/>
<name>L5L184_PTEAL</name>